<protein>
    <recommendedName>
        <fullName evidence="4">Lipoprotein</fullName>
    </recommendedName>
</protein>
<dbReference type="KEGG" id="phao:HF685_12610"/>
<evidence type="ECO:0000313" key="3">
    <source>
        <dbReference type="Proteomes" id="UP000501600"/>
    </source>
</evidence>
<keyword evidence="1" id="KW-0732">Signal</keyword>
<reference evidence="2 3" key="1">
    <citation type="submission" date="2020-04" db="EMBL/GenBank/DDBJ databases">
        <title>Genome sequence for Sphingorhabdus sp. strain M1.</title>
        <authorList>
            <person name="Park S.-J."/>
        </authorList>
    </citation>
    <scope>NUCLEOTIDE SEQUENCE [LARGE SCALE GENOMIC DNA]</scope>
    <source>
        <strain evidence="2 3">JK6</strain>
    </source>
</reference>
<evidence type="ECO:0000313" key="2">
    <source>
        <dbReference type="EMBL" id="QJB70024.1"/>
    </source>
</evidence>
<accession>A0A6H2DNU2</accession>
<name>A0A6H2DNU2_9SPHN</name>
<gene>
    <name evidence="2" type="ORF">HF685_12610</name>
</gene>
<sequence length="311" mass="34561">MKLFAKFVAVLAAPMLLTGCLFLPGKFDATLKLHQGGKYEFTYVGEMQIVAGDDKDMSQPKLEPFDKENARCNDWIESDGTKTPNVYYGNYSEPTEVAVSDAEAATDGDEASPRRVKRDCTKDELAELEQQQIETYERRKEDYEQRTGMMASMFGGAVPGNDEALKKFAAQLMKYDGWEKAEYVGDNKFDVEYRAAGTFDRYFAFPILNDAAMQYPFFQIVPRKSGELEVMSPAVGGSNSFLSLAMIGGMRGGNNKDMPMSEISGSFTLETDGEVLANNGPDGYETNGSSKTIRWDVKGLKESPRALIRLK</sequence>
<dbReference type="RefSeq" id="WP_168820292.1">
    <property type="nucleotide sequence ID" value="NZ_CP051217.1"/>
</dbReference>
<dbReference type="PROSITE" id="PS51257">
    <property type="entry name" value="PROKAR_LIPOPROTEIN"/>
    <property type="match status" value="1"/>
</dbReference>
<keyword evidence="3" id="KW-1185">Reference proteome</keyword>
<dbReference type="EMBL" id="CP051217">
    <property type="protein sequence ID" value="QJB70024.1"/>
    <property type="molecule type" value="Genomic_DNA"/>
</dbReference>
<evidence type="ECO:0008006" key="4">
    <source>
        <dbReference type="Google" id="ProtNLM"/>
    </source>
</evidence>
<dbReference type="Proteomes" id="UP000501600">
    <property type="component" value="Chromosome"/>
</dbReference>
<feature type="chain" id="PRO_5026018451" description="Lipoprotein" evidence="1">
    <location>
        <begin position="24"/>
        <end position="311"/>
    </location>
</feature>
<organism evidence="2 3">
    <name type="scientific">Parasphingorhabdus halotolerans</name>
    <dbReference type="NCBI Taxonomy" id="2725558"/>
    <lineage>
        <taxon>Bacteria</taxon>
        <taxon>Pseudomonadati</taxon>
        <taxon>Pseudomonadota</taxon>
        <taxon>Alphaproteobacteria</taxon>
        <taxon>Sphingomonadales</taxon>
        <taxon>Sphingomonadaceae</taxon>
        <taxon>Parasphingorhabdus</taxon>
    </lineage>
</organism>
<evidence type="ECO:0000256" key="1">
    <source>
        <dbReference type="SAM" id="SignalP"/>
    </source>
</evidence>
<proteinExistence type="predicted"/>
<dbReference type="AlphaFoldDB" id="A0A6H2DNU2"/>
<feature type="signal peptide" evidence="1">
    <location>
        <begin position="1"/>
        <end position="23"/>
    </location>
</feature>